<dbReference type="Gene3D" id="3.40.50.720">
    <property type="entry name" value="NAD(P)-binding Rossmann-like Domain"/>
    <property type="match status" value="2"/>
</dbReference>
<dbReference type="Proteomes" id="UP000504882">
    <property type="component" value="Unassembled WGS sequence"/>
</dbReference>
<dbReference type="PANTHER" id="PTHR10996:SF178">
    <property type="entry name" value="2-HYDROXYACID DEHYDROGENASE YGL185C-RELATED"/>
    <property type="match status" value="1"/>
</dbReference>
<protein>
    <submittedName>
        <fullName evidence="7">Hydroxyacid dehydrogenase</fullName>
    </submittedName>
</protein>
<evidence type="ECO:0000256" key="4">
    <source>
        <dbReference type="RuleBase" id="RU003719"/>
    </source>
</evidence>
<keyword evidence="2 4" id="KW-0560">Oxidoreductase</keyword>
<evidence type="ECO:0000313" key="7">
    <source>
        <dbReference type="EMBL" id="TDE95106.1"/>
    </source>
</evidence>
<evidence type="ECO:0000313" key="8">
    <source>
        <dbReference type="Proteomes" id="UP000504882"/>
    </source>
</evidence>
<feature type="domain" description="D-isomer specific 2-hydroxyacid dehydrogenase NAD-binding" evidence="6">
    <location>
        <begin position="129"/>
        <end position="297"/>
    </location>
</feature>
<proteinExistence type="inferred from homology"/>
<dbReference type="Pfam" id="PF02826">
    <property type="entry name" value="2-Hacid_dh_C"/>
    <property type="match status" value="1"/>
</dbReference>
<organism evidence="7 8">
    <name type="scientific">Occultella glacieicola</name>
    <dbReference type="NCBI Taxonomy" id="2518684"/>
    <lineage>
        <taxon>Bacteria</taxon>
        <taxon>Bacillati</taxon>
        <taxon>Actinomycetota</taxon>
        <taxon>Actinomycetes</taxon>
        <taxon>Micrococcales</taxon>
        <taxon>Ruaniaceae</taxon>
        <taxon>Occultella</taxon>
    </lineage>
</organism>
<dbReference type="InterPro" id="IPR006140">
    <property type="entry name" value="D-isomer_DH_NAD-bd"/>
</dbReference>
<gene>
    <name evidence="7" type="ORF">EXU48_10135</name>
</gene>
<dbReference type="CDD" id="cd12167">
    <property type="entry name" value="2-Hacid_dh_8"/>
    <property type="match status" value="1"/>
</dbReference>
<dbReference type="PANTHER" id="PTHR10996">
    <property type="entry name" value="2-HYDROXYACID DEHYDROGENASE-RELATED"/>
    <property type="match status" value="1"/>
</dbReference>
<name>A0ABY2E6H2_9MICO</name>
<dbReference type="RefSeq" id="WP_133107516.1">
    <property type="nucleotide sequence ID" value="NZ_SMNA01000004.1"/>
</dbReference>
<keyword evidence="8" id="KW-1185">Reference proteome</keyword>
<dbReference type="InterPro" id="IPR036291">
    <property type="entry name" value="NAD(P)-bd_dom_sf"/>
</dbReference>
<dbReference type="Pfam" id="PF00389">
    <property type="entry name" value="2-Hacid_dh"/>
    <property type="match status" value="1"/>
</dbReference>
<evidence type="ECO:0000259" key="5">
    <source>
        <dbReference type="Pfam" id="PF00389"/>
    </source>
</evidence>
<sequence>MTTPATKPVAAALLNADALAAVLGPEDLARLHTLVTVAGVHTRAEELRGADHLADVEVLLTGWGTRSLDADLLAAMPSLRLVLYSAGSIRHLTPDDFWDRGITVVSAAEANNDPVAEFVVAATVLALKGAHRSAAHLRAAHAFLPAQDDLGIYERRIGLVGFGSIARKVATGLHRFGHRIDVWDPYLDGGVAAEHGVHRLDSLAELFETSQVLSIHAPWLPGRNDRMIGHDELRRLPAGATLINTARGALVDEDALVRVLGSRPDLQAVLDVTWPDPPGADSPLYGLGNVTLTGHIAGSVGLERRRLGRLVVDELERWVAGQPLRHEVTQSQALLRA</sequence>
<dbReference type="SUPFAM" id="SSF52283">
    <property type="entry name" value="Formate/glycerate dehydrogenase catalytic domain-like"/>
    <property type="match status" value="1"/>
</dbReference>
<dbReference type="SUPFAM" id="SSF51735">
    <property type="entry name" value="NAD(P)-binding Rossmann-fold domains"/>
    <property type="match status" value="1"/>
</dbReference>
<evidence type="ECO:0000256" key="3">
    <source>
        <dbReference type="ARBA" id="ARBA00023027"/>
    </source>
</evidence>
<dbReference type="InterPro" id="IPR050223">
    <property type="entry name" value="D-isomer_2-hydroxyacid_DH"/>
</dbReference>
<keyword evidence="3" id="KW-0520">NAD</keyword>
<evidence type="ECO:0000259" key="6">
    <source>
        <dbReference type="Pfam" id="PF02826"/>
    </source>
</evidence>
<comment type="caution">
    <text evidence="7">The sequence shown here is derived from an EMBL/GenBank/DDBJ whole genome shotgun (WGS) entry which is preliminary data.</text>
</comment>
<accession>A0ABY2E6H2</accession>
<comment type="similarity">
    <text evidence="1 4">Belongs to the D-isomer specific 2-hydroxyacid dehydrogenase family.</text>
</comment>
<evidence type="ECO:0000256" key="2">
    <source>
        <dbReference type="ARBA" id="ARBA00023002"/>
    </source>
</evidence>
<evidence type="ECO:0000256" key="1">
    <source>
        <dbReference type="ARBA" id="ARBA00005854"/>
    </source>
</evidence>
<feature type="domain" description="D-isomer specific 2-hydroxyacid dehydrogenase catalytic" evidence="5">
    <location>
        <begin position="24"/>
        <end position="328"/>
    </location>
</feature>
<reference evidence="7 8" key="1">
    <citation type="submission" date="2019-03" db="EMBL/GenBank/DDBJ databases">
        <title>Genomic features of bacteria from cold environments.</title>
        <authorList>
            <person name="Shen L."/>
        </authorList>
    </citation>
    <scope>NUCLEOTIDE SEQUENCE [LARGE SCALE GENOMIC DNA]</scope>
    <source>
        <strain evidence="8">T3246-1</strain>
    </source>
</reference>
<dbReference type="EMBL" id="SMNA01000004">
    <property type="protein sequence ID" value="TDE95106.1"/>
    <property type="molecule type" value="Genomic_DNA"/>
</dbReference>
<dbReference type="InterPro" id="IPR006139">
    <property type="entry name" value="D-isomer_2_OHA_DH_cat_dom"/>
</dbReference>